<keyword evidence="12" id="KW-1185">Reference proteome</keyword>
<name>A0A4Z0Y3D9_9PEZI</name>
<evidence type="ECO:0000256" key="6">
    <source>
        <dbReference type="ARBA" id="ARBA00022840"/>
    </source>
</evidence>
<keyword evidence="6" id="KW-0067">ATP-binding</keyword>
<dbReference type="SMART" id="SM00220">
    <property type="entry name" value="S_TKc"/>
    <property type="match status" value="1"/>
</dbReference>
<comment type="catalytic activity">
    <reaction evidence="7">
        <text>L-threonyl-[protein] + ATP = O-phospho-L-threonyl-[protein] + ADP + H(+)</text>
        <dbReference type="Rhea" id="RHEA:46608"/>
        <dbReference type="Rhea" id="RHEA-COMP:11060"/>
        <dbReference type="Rhea" id="RHEA-COMP:11605"/>
        <dbReference type="ChEBI" id="CHEBI:15378"/>
        <dbReference type="ChEBI" id="CHEBI:30013"/>
        <dbReference type="ChEBI" id="CHEBI:30616"/>
        <dbReference type="ChEBI" id="CHEBI:61977"/>
        <dbReference type="ChEBI" id="CHEBI:456216"/>
        <dbReference type="EC" id="2.7.11.1"/>
    </reaction>
</comment>
<accession>A0A4Z0Y3D9</accession>
<comment type="catalytic activity">
    <reaction evidence="8">
        <text>L-seryl-[protein] + ATP = O-phospho-L-seryl-[protein] + ADP + H(+)</text>
        <dbReference type="Rhea" id="RHEA:17989"/>
        <dbReference type="Rhea" id="RHEA-COMP:9863"/>
        <dbReference type="Rhea" id="RHEA-COMP:11604"/>
        <dbReference type="ChEBI" id="CHEBI:15378"/>
        <dbReference type="ChEBI" id="CHEBI:29999"/>
        <dbReference type="ChEBI" id="CHEBI:30616"/>
        <dbReference type="ChEBI" id="CHEBI:83421"/>
        <dbReference type="ChEBI" id="CHEBI:456216"/>
        <dbReference type="EC" id="2.7.11.1"/>
    </reaction>
</comment>
<dbReference type="EC" id="2.7.11.1" evidence="1"/>
<feature type="domain" description="Protein kinase" evidence="10">
    <location>
        <begin position="73"/>
        <end position="477"/>
    </location>
</feature>
<evidence type="ECO:0000313" key="11">
    <source>
        <dbReference type="EMBL" id="TGJ78489.1"/>
    </source>
</evidence>
<keyword evidence="4" id="KW-0547">Nucleotide-binding</keyword>
<dbReference type="AlphaFoldDB" id="A0A4Z0Y3D9"/>
<dbReference type="InterPro" id="IPR011009">
    <property type="entry name" value="Kinase-like_dom_sf"/>
</dbReference>
<dbReference type="STRING" id="37992.A0A4Z0Y3D9"/>
<protein>
    <recommendedName>
        <fullName evidence="1">non-specific serine/threonine protein kinase</fullName>
        <ecNumber evidence="1">2.7.11.1</ecNumber>
    </recommendedName>
</protein>
<dbReference type="SUPFAM" id="SSF56112">
    <property type="entry name" value="Protein kinase-like (PK-like)"/>
    <property type="match status" value="1"/>
</dbReference>
<reference evidence="11 12" key="1">
    <citation type="submission" date="2019-03" db="EMBL/GenBank/DDBJ databases">
        <title>Draft genome sequence of Xylaria hypoxylon DSM 108379, a ubiquitous saprotrophic-parasitic fungi on hardwood.</title>
        <authorList>
            <person name="Buettner E."/>
            <person name="Leonhardt S."/>
            <person name="Gebauer A.M."/>
            <person name="Liers C."/>
            <person name="Hofrichter M."/>
            <person name="Kellner H."/>
        </authorList>
    </citation>
    <scope>NUCLEOTIDE SEQUENCE [LARGE SCALE GENOMIC DNA]</scope>
    <source>
        <strain evidence="11 12">DSM 108379</strain>
    </source>
</reference>
<gene>
    <name evidence="11" type="ORF">E0Z10_g10272</name>
</gene>
<feature type="region of interest" description="Disordered" evidence="9">
    <location>
        <begin position="1"/>
        <end position="35"/>
    </location>
</feature>
<evidence type="ECO:0000259" key="10">
    <source>
        <dbReference type="PROSITE" id="PS50011"/>
    </source>
</evidence>
<organism evidence="11 12">
    <name type="scientific">Xylaria hypoxylon</name>
    <dbReference type="NCBI Taxonomy" id="37992"/>
    <lineage>
        <taxon>Eukaryota</taxon>
        <taxon>Fungi</taxon>
        <taxon>Dikarya</taxon>
        <taxon>Ascomycota</taxon>
        <taxon>Pezizomycotina</taxon>
        <taxon>Sordariomycetes</taxon>
        <taxon>Xylariomycetidae</taxon>
        <taxon>Xylariales</taxon>
        <taxon>Xylariaceae</taxon>
        <taxon>Xylaria</taxon>
    </lineage>
</organism>
<keyword evidence="2" id="KW-0723">Serine/threonine-protein kinase</keyword>
<evidence type="ECO:0000256" key="3">
    <source>
        <dbReference type="ARBA" id="ARBA00022679"/>
    </source>
</evidence>
<dbReference type="InterPro" id="IPR000719">
    <property type="entry name" value="Prot_kinase_dom"/>
</dbReference>
<evidence type="ECO:0000256" key="8">
    <source>
        <dbReference type="ARBA" id="ARBA00048679"/>
    </source>
</evidence>
<keyword evidence="3" id="KW-0808">Transferase</keyword>
<dbReference type="Proteomes" id="UP000297716">
    <property type="component" value="Unassembled WGS sequence"/>
</dbReference>
<dbReference type="PANTHER" id="PTHR47634:SF9">
    <property type="entry name" value="PROTEIN KINASE DOMAIN-CONTAINING PROTEIN-RELATED"/>
    <property type="match status" value="1"/>
</dbReference>
<comment type="caution">
    <text evidence="11">The sequence shown here is derived from an EMBL/GenBank/DDBJ whole genome shotgun (WGS) entry which is preliminary data.</text>
</comment>
<dbReference type="GO" id="GO:0000245">
    <property type="term" value="P:spliceosomal complex assembly"/>
    <property type="evidence" value="ECO:0007669"/>
    <property type="project" value="TreeGrafter"/>
</dbReference>
<evidence type="ECO:0000256" key="9">
    <source>
        <dbReference type="SAM" id="MobiDB-lite"/>
    </source>
</evidence>
<dbReference type="PROSITE" id="PS50011">
    <property type="entry name" value="PROTEIN_KINASE_DOM"/>
    <property type="match status" value="1"/>
</dbReference>
<sequence length="532" mass="60049">MAADDSSSSPSHPQGSGENINVENHVSLQQPKPEPVYEKPYGLDWLNNAEDMEEYRPGGLHPVDMFDMLDGRFEVCHKLGSGGIATVWLCHEKLFKRWRAVKINAASRSHDDSPELKLLELLEKRGDSLQLLEENHVIMPLETFWIEGPNGRHLCTVLPVLGPTLCDWRHMSLGTDAVRIKNVCYQLTKGVDFLHSRGICHGDLRSPNVLMKLKGNGLDHLEPEDLFELLHYPDRYEVLTTEDERSPHSPKWVIDPLWWSELRNLVSDEVAIVDFGEAFEESSPPKSLGIPKLYAAPEIIYGGLPAGKGVDIWSLAYTIMQIRTGGSPEFSLNAPLRRMERFAGPIPAPYRLAAAEELYRGDMRCYEQYGKQSGWEKPVPPSERLQADDQILEKLTREMTSDSCVRELELELGDEIRESVLLPSKSDEDGEEEKWEVVNYRLPEAEVLSLADLLSKMLKYQPGQRISAAAILKHSWFKIEPETITASVETSDGEQAISPPEMPLPVNTSHPSGLTSLWKLVQKLVPTDFDWL</sequence>
<feature type="compositionally biased region" description="Low complexity" evidence="9">
    <location>
        <begin position="1"/>
        <end position="17"/>
    </location>
</feature>
<keyword evidence="5" id="KW-0418">Kinase</keyword>
<dbReference type="GO" id="GO:0005524">
    <property type="term" value="F:ATP binding"/>
    <property type="evidence" value="ECO:0007669"/>
    <property type="project" value="UniProtKB-KW"/>
</dbReference>
<dbReference type="PANTHER" id="PTHR47634">
    <property type="entry name" value="PROTEIN KINASE DOMAIN-CONTAINING PROTEIN-RELATED"/>
    <property type="match status" value="1"/>
</dbReference>
<dbReference type="OrthoDB" id="5979581at2759"/>
<evidence type="ECO:0000256" key="5">
    <source>
        <dbReference type="ARBA" id="ARBA00022777"/>
    </source>
</evidence>
<dbReference type="EMBL" id="SKBN01000384">
    <property type="protein sequence ID" value="TGJ78489.1"/>
    <property type="molecule type" value="Genomic_DNA"/>
</dbReference>
<dbReference type="InterPro" id="IPR051334">
    <property type="entry name" value="SRPK"/>
</dbReference>
<evidence type="ECO:0000256" key="1">
    <source>
        <dbReference type="ARBA" id="ARBA00012513"/>
    </source>
</evidence>
<evidence type="ECO:0000313" key="12">
    <source>
        <dbReference type="Proteomes" id="UP000297716"/>
    </source>
</evidence>
<dbReference type="GO" id="GO:0004674">
    <property type="term" value="F:protein serine/threonine kinase activity"/>
    <property type="evidence" value="ECO:0007669"/>
    <property type="project" value="UniProtKB-KW"/>
</dbReference>
<feature type="compositionally biased region" description="Polar residues" evidence="9">
    <location>
        <begin position="18"/>
        <end position="30"/>
    </location>
</feature>
<evidence type="ECO:0000256" key="4">
    <source>
        <dbReference type="ARBA" id="ARBA00022741"/>
    </source>
</evidence>
<dbReference type="Pfam" id="PF00069">
    <property type="entry name" value="Pkinase"/>
    <property type="match status" value="1"/>
</dbReference>
<dbReference type="Gene3D" id="3.30.200.20">
    <property type="entry name" value="Phosphorylase Kinase, domain 1"/>
    <property type="match status" value="1"/>
</dbReference>
<evidence type="ECO:0000256" key="7">
    <source>
        <dbReference type="ARBA" id="ARBA00047899"/>
    </source>
</evidence>
<dbReference type="Gene3D" id="1.10.510.10">
    <property type="entry name" value="Transferase(Phosphotransferase) domain 1"/>
    <property type="match status" value="1"/>
</dbReference>
<evidence type="ECO:0000256" key="2">
    <source>
        <dbReference type="ARBA" id="ARBA00022527"/>
    </source>
</evidence>
<dbReference type="GO" id="GO:0050684">
    <property type="term" value="P:regulation of mRNA processing"/>
    <property type="evidence" value="ECO:0007669"/>
    <property type="project" value="TreeGrafter"/>
</dbReference>
<proteinExistence type="predicted"/>